<name>A0A8T0FMR1_ARGBR</name>
<evidence type="ECO:0000313" key="2">
    <source>
        <dbReference type="Proteomes" id="UP000807504"/>
    </source>
</evidence>
<comment type="caution">
    <text evidence="1">The sequence shown here is derived from an EMBL/GenBank/DDBJ whole genome shotgun (WGS) entry which is preliminary data.</text>
</comment>
<reference evidence="1" key="2">
    <citation type="submission" date="2020-06" db="EMBL/GenBank/DDBJ databases">
        <authorList>
            <person name="Sheffer M."/>
        </authorList>
    </citation>
    <scope>NUCLEOTIDE SEQUENCE</scope>
</reference>
<dbReference type="EMBL" id="JABXBU010000011">
    <property type="protein sequence ID" value="KAF8790700.1"/>
    <property type="molecule type" value="Genomic_DNA"/>
</dbReference>
<protein>
    <submittedName>
        <fullName evidence="1">Coiled-coil domain-containing protein 84</fullName>
    </submittedName>
</protein>
<reference evidence="1" key="1">
    <citation type="journal article" date="2020" name="bioRxiv">
        <title>Chromosome-level reference genome of the European wasp spider Argiope bruennichi: a resource for studies on range expansion and evolutionary adaptation.</title>
        <authorList>
            <person name="Sheffer M.M."/>
            <person name="Hoppe A."/>
            <person name="Krehenwinkel H."/>
            <person name="Uhl G."/>
            <person name="Kuss A.W."/>
            <person name="Jensen L."/>
            <person name="Jensen C."/>
            <person name="Gillespie R.G."/>
            <person name="Hoff K.J."/>
            <person name="Prost S."/>
        </authorList>
    </citation>
    <scope>NUCLEOTIDE SEQUENCE</scope>
</reference>
<proteinExistence type="predicted"/>
<dbReference type="Pfam" id="PF14968">
    <property type="entry name" value="CCDC84"/>
    <property type="match status" value="2"/>
</dbReference>
<keyword evidence="2" id="KW-1185">Reference proteome</keyword>
<dbReference type="PANTHER" id="PTHR31198">
    <property type="entry name" value="COILED-COIL DOMAIN-CONTAINING PROTEIN 84"/>
    <property type="match status" value="1"/>
</dbReference>
<accession>A0A8T0FMR1</accession>
<dbReference type="Proteomes" id="UP000807504">
    <property type="component" value="Unassembled WGS sequence"/>
</dbReference>
<evidence type="ECO:0000313" key="1">
    <source>
        <dbReference type="EMBL" id="KAF8790700.1"/>
    </source>
</evidence>
<organism evidence="1 2">
    <name type="scientific">Argiope bruennichi</name>
    <name type="common">Wasp spider</name>
    <name type="synonym">Aranea bruennichi</name>
    <dbReference type="NCBI Taxonomy" id="94029"/>
    <lineage>
        <taxon>Eukaryota</taxon>
        <taxon>Metazoa</taxon>
        <taxon>Ecdysozoa</taxon>
        <taxon>Arthropoda</taxon>
        <taxon>Chelicerata</taxon>
        <taxon>Arachnida</taxon>
        <taxon>Araneae</taxon>
        <taxon>Araneomorphae</taxon>
        <taxon>Entelegynae</taxon>
        <taxon>Araneoidea</taxon>
        <taxon>Araneidae</taxon>
        <taxon>Argiope</taxon>
    </lineage>
</organism>
<sequence length="250" mass="29244">MIRLGSVAVHDDQWGSEEELWCYFCDKSVKKHQVYEGFTIEYLGYLTHLNDPKHFEAVKRYLRYHYRKEEAELFCKNKEFLDKFLAKIPEAKKQYLAKMDFIHEKDVAHMKEVEAKRQLLVSEALQVLLSVNENEAAISTKGSTEQTNTFQNISSERNSSFNPKQKTCPWLVQAEKNNDQQVLDKPVIGPTINVWNNYVAAEKKKMLPIKRLGANFRRKQVYSSRWLPAFSGVWNKGRRRQIKSNGKHTG</sequence>
<gene>
    <name evidence="1" type="ORF">HNY73_005682</name>
</gene>
<dbReference type="PANTHER" id="PTHR31198:SF1">
    <property type="entry name" value="CENTROSOMAL AT-AC SPLICING FACTOR"/>
    <property type="match status" value="1"/>
</dbReference>
<dbReference type="AlphaFoldDB" id="A0A8T0FMR1"/>
<dbReference type="InterPro" id="IPR028015">
    <property type="entry name" value="CCDC84-like"/>
</dbReference>